<dbReference type="EMBL" id="GG663364">
    <property type="protein sequence ID" value="EEH10463.1"/>
    <property type="molecule type" value="Genomic_DNA"/>
</dbReference>
<gene>
    <name evidence="2" type="ORF">HCBG_02108</name>
</gene>
<sequence>MSTLTSLCRIPPLWPKAAYFHHAKPDRVPLRLPPPTSITVNSITVSSICSTLDRQDAAEACQSPEAEPPHSSMDSSADRKHHQPGSEGGEKVLEVDRGEGGKVRPGGFRETKRRKRVRECKIRKGYNTRTTVWRCYSPRHAWQKGGYLEPNKVTRKGRIVSQDI</sequence>
<evidence type="ECO:0000256" key="1">
    <source>
        <dbReference type="SAM" id="MobiDB-lite"/>
    </source>
</evidence>
<protein>
    <submittedName>
        <fullName evidence="2">Uncharacterized protein</fullName>
    </submittedName>
</protein>
<keyword evidence="3" id="KW-1185">Reference proteome</keyword>
<dbReference type="RefSeq" id="XP_045290943.1">
    <property type="nucleotide sequence ID" value="XM_045429157.1"/>
</dbReference>
<name>C0NE15_AJECG</name>
<dbReference type="Proteomes" id="UP000001631">
    <property type="component" value="Unassembled WGS sequence"/>
</dbReference>
<organism evidence="2 3">
    <name type="scientific">Ajellomyces capsulatus (strain G186AR / H82 / ATCC MYA-2454 / RMSCC 2432)</name>
    <name type="common">Darling's disease fungus</name>
    <name type="synonym">Histoplasma capsulatum</name>
    <dbReference type="NCBI Taxonomy" id="447093"/>
    <lineage>
        <taxon>Eukaryota</taxon>
        <taxon>Fungi</taxon>
        <taxon>Dikarya</taxon>
        <taxon>Ascomycota</taxon>
        <taxon>Pezizomycotina</taxon>
        <taxon>Eurotiomycetes</taxon>
        <taxon>Eurotiomycetidae</taxon>
        <taxon>Onygenales</taxon>
        <taxon>Ajellomycetaceae</taxon>
        <taxon>Histoplasma</taxon>
    </lineage>
</organism>
<proteinExistence type="predicted"/>
<reference evidence="2" key="1">
    <citation type="submission" date="2009-02" db="EMBL/GenBank/DDBJ databases">
        <title>The Genome Sequence of Ajellomyces capsulatus strain G186AR.</title>
        <authorList>
            <consortium name="The Broad Institute Genome Sequencing Platform"/>
            <person name="Champion M."/>
            <person name="Cuomo C."/>
            <person name="Ma L.-J."/>
            <person name="Henn M.R."/>
            <person name="Sil A."/>
            <person name="Goldman B."/>
            <person name="Young S.K."/>
            <person name="Kodira C.D."/>
            <person name="Zeng Q."/>
            <person name="Koehrsen M."/>
            <person name="Alvarado L."/>
            <person name="Berlin A."/>
            <person name="Borenstein D."/>
            <person name="Chen Z."/>
            <person name="Engels R."/>
            <person name="Freedman E."/>
            <person name="Gellesch M."/>
            <person name="Goldberg J."/>
            <person name="Griggs A."/>
            <person name="Gujja S."/>
            <person name="Heiman D."/>
            <person name="Hepburn T."/>
            <person name="Howarth C."/>
            <person name="Jen D."/>
            <person name="Larson L."/>
            <person name="Lewis B."/>
            <person name="Mehta T."/>
            <person name="Park D."/>
            <person name="Pearson M."/>
            <person name="Roberts A."/>
            <person name="Saif S."/>
            <person name="Shea T."/>
            <person name="Shenoy N."/>
            <person name="Sisk P."/>
            <person name="Stolte C."/>
            <person name="Sykes S."/>
            <person name="Walk T."/>
            <person name="White J."/>
            <person name="Yandava C."/>
            <person name="Klein B."/>
            <person name="McEwen J.G."/>
            <person name="Puccia R."/>
            <person name="Goldman G.H."/>
            <person name="Felipe M.S."/>
            <person name="Nino-Vega G."/>
            <person name="San-Blas G."/>
            <person name="Taylor J."/>
            <person name="Mendoza L."/>
            <person name="Galagan J."/>
            <person name="Nusbaum C."/>
            <person name="Birren B."/>
        </authorList>
    </citation>
    <scope>NUCLEOTIDE SEQUENCE</scope>
    <source>
        <strain evidence="2">G186AR</strain>
    </source>
</reference>
<evidence type="ECO:0000313" key="2">
    <source>
        <dbReference type="EMBL" id="EEH10463.1"/>
    </source>
</evidence>
<feature type="compositionally biased region" description="Basic and acidic residues" evidence="1">
    <location>
        <begin position="88"/>
        <end position="110"/>
    </location>
</feature>
<dbReference type="HOGENOM" id="CLU_1618514_0_0_1"/>
<dbReference type="GeneID" id="69035124"/>
<evidence type="ECO:0000313" key="3">
    <source>
        <dbReference type="Proteomes" id="UP000001631"/>
    </source>
</evidence>
<feature type="region of interest" description="Disordered" evidence="1">
    <location>
        <begin position="56"/>
        <end position="112"/>
    </location>
</feature>
<dbReference type="AlphaFoldDB" id="C0NE15"/>
<accession>C0NE15</accession>
<dbReference type="InParanoid" id="C0NE15"/>